<accession>A0ABP0AV30</accession>
<evidence type="ECO:0000313" key="2">
    <source>
        <dbReference type="Proteomes" id="UP001642405"/>
    </source>
</evidence>
<dbReference type="EMBL" id="CAWUHB010000003">
    <property type="protein sequence ID" value="CAK7211118.1"/>
    <property type="molecule type" value="Genomic_DNA"/>
</dbReference>
<dbReference type="Proteomes" id="UP001642405">
    <property type="component" value="Unassembled WGS sequence"/>
</dbReference>
<comment type="caution">
    <text evidence="1">The sequence shown here is derived from an EMBL/GenBank/DDBJ whole genome shotgun (WGS) entry which is preliminary data.</text>
</comment>
<evidence type="ECO:0000313" key="1">
    <source>
        <dbReference type="EMBL" id="CAK7211118.1"/>
    </source>
</evidence>
<name>A0ABP0AV30_9PEZI</name>
<protein>
    <submittedName>
        <fullName evidence="1">Uncharacterized protein</fullName>
    </submittedName>
</protein>
<organism evidence="1 2">
    <name type="scientific">Sporothrix curviconia</name>
    <dbReference type="NCBI Taxonomy" id="1260050"/>
    <lineage>
        <taxon>Eukaryota</taxon>
        <taxon>Fungi</taxon>
        <taxon>Dikarya</taxon>
        <taxon>Ascomycota</taxon>
        <taxon>Pezizomycotina</taxon>
        <taxon>Sordariomycetes</taxon>
        <taxon>Sordariomycetidae</taxon>
        <taxon>Ophiostomatales</taxon>
        <taxon>Ophiostomataceae</taxon>
        <taxon>Sporothrix</taxon>
    </lineage>
</organism>
<sequence>MDDRGGPRVFHENYELKADFRCSTHVHVSTSVAGNGSPWTSREAAAILKAACLFEDSVVATLPPDRKNIRYAMSNFHSPHVVRSLWEAYAAAKASGDLIHITRFLDDIETVEEFAELYDSRPTRETREGCEVMALSNT</sequence>
<proteinExistence type="predicted"/>
<reference evidence="1 2" key="1">
    <citation type="submission" date="2024-01" db="EMBL/GenBank/DDBJ databases">
        <authorList>
            <person name="Allen C."/>
            <person name="Tagirdzhanova G."/>
        </authorList>
    </citation>
    <scope>NUCLEOTIDE SEQUENCE [LARGE SCALE GENOMIC DNA]</scope>
</reference>
<gene>
    <name evidence="1" type="ORF">SCUCBS95973_001022</name>
</gene>
<keyword evidence="2" id="KW-1185">Reference proteome</keyword>